<dbReference type="EMBL" id="CP003360">
    <property type="protein sequence ID" value="AFM25203.1"/>
    <property type="molecule type" value="Genomic_DNA"/>
</dbReference>
<dbReference type="PATRIC" id="fig|706587.4.peg.2893"/>
<reference evidence="2" key="1">
    <citation type="submission" date="2012-06" db="EMBL/GenBank/DDBJ databases">
        <title>Complete sequence of chromosome of Desulfomonile tiedjei DSM 6799.</title>
        <authorList>
            <person name="Lucas S."/>
            <person name="Copeland A."/>
            <person name="Lapidus A."/>
            <person name="Glavina del Rio T."/>
            <person name="Dalin E."/>
            <person name="Tice H."/>
            <person name="Bruce D."/>
            <person name="Goodwin L."/>
            <person name="Pitluck S."/>
            <person name="Peters L."/>
            <person name="Ovchinnikova G."/>
            <person name="Zeytun A."/>
            <person name="Lu M."/>
            <person name="Kyrpides N."/>
            <person name="Mavromatis K."/>
            <person name="Ivanova N."/>
            <person name="Brettin T."/>
            <person name="Detter J.C."/>
            <person name="Han C."/>
            <person name="Larimer F."/>
            <person name="Land M."/>
            <person name="Hauser L."/>
            <person name="Markowitz V."/>
            <person name="Cheng J.-F."/>
            <person name="Hugenholtz P."/>
            <person name="Woyke T."/>
            <person name="Wu D."/>
            <person name="Spring S."/>
            <person name="Schroeder M."/>
            <person name="Brambilla E."/>
            <person name="Klenk H.-P."/>
            <person name="Eisen J.A."/>
        </authorList>
    </citation>
    <scope>NUCLEOTIDE SEQUENCE [LARGE SCALE GENOMIC DNA]</scope>
    <source>
        <strain evidence="2">ATCC 49306 / DSM 6799 / DCB-1</strain>
    </source>
</reference>
<sequence length="617" mass="70877">MAHLMAQNWSDTIRFENITFLGVMHYRIEFAVLAHLLIRDLKPDCICVELPHGLRHEIASGVRGFPYHSVILYETAGKENAVLMLEGSDGVQEAVRSGLELDIPIRFIDPLTLRYPLFMDNLPDAYVVDVLGQRTFLETLKLSPGLQEEDPENSRREAYIAARLQEAAKEHENILYVGGFAHIPGILKLLTKPQAFPLMKTGISAAVLAPVHPDSLKKGFTEIPKITEVFERWRQDPGESRPENRHELIIQLMRAAADYFEAQTRQEVPEYVYLTWVKFLRKWLAFRAKVLPDLYHLVSSARSAMDEDFAYHVHEFLADYTWSNDPLDPSAVLLDEDNLLFHGHKIILHKKLRTLFPSSRKYRMKAVTSTKWKEHLKRTWDSANPDEVDICSYPPEDVEVEKWGTALIKHAAHLLQTSQVEVEPFVADFGNGPDIREMLRRHYENRIYVKTGEQGGLEFGSVVVIFDSDERSVRYPFQMTWLGEHSQESDMAFYSTPPGTDVVGPGISRMEHGGFTLSYPPLRMYDVWRDPAFDFVETRHERLLVAGIAYSEKPGIVYVAKSPPAAKWKKLAKSMGRKIIYIPLGSLNPLHVRRMRTFHMLQNKGLRNIAHEYMKKD</sequence>
<dbReference type="eggNOG" id="COG1916">
    <property type="taxonomic scope" value="Bacteria"/>
</dbReference>
<evidence type="ECO:0000313" key="2">
    <source>
        <dbReference type="Proteomes" id="UP000006055"/>
    </source>
</evidence>
<dbReference type="RefSeq" id="WP_014810345.1">
    <property type="nucleotide sequence ID" value="NC_018025.1"/>
</dbReference>
<proteinExistence type="predicted"/>
<evidence type="ECO:0008006" key="3">
    <source>
        <dbReference type="Google" id="ProtNLM"/>
    </source>
</evidence>
<dbReference type="Proteomes" id="UP000006055">
    <property type="component" value="Chromosome"/>
</dbReference>
<gene>
    <name evidence="1" type="ordered locus">Desti_2523</name>
</gene>
<name>I4C6L2_DESTA</name>
<dbReference type="STRING" id="706587.Desti_2523"/>
<dbReference type="HOGENOM" id="CLU_432579_0_0_7"/>
<accession>I4C6L2</accession>
<dbReference type="KEGG" id="dti:Desti_2523"/>
<dbReference type="AlphaFoldDB" id="I4C6L2"/>
<dbReference type="OrthoDB" id="9766398at2"/>
<evidence type="ECO:0000313" key="1">
    <source>
        <dbReference type="EMBL" id="AFM25203.1"/>
    </source>
</evidence>
<organism evidence="1 2">
    <name type="scientific">Desulfomonile tiedjei (strain ATCC 49306 / DSM 6799 / DCB-1)</name>
    <dbReference type="NCBI Taxonomy" id="706587"/>
    <lineage>
        <taxon>Bacteria</taxon>
        <taxon>Pseudomonadati</taxon>
        <taxon>Thermodesulfobacteriota</taxon>
        <taxon>Desulfomonilia</taxon>
        <taxon>Desulfomonilales</taxon>
        <taxon>Desulfomonilaceae</taxon>
        <taxon>Desulfomonile</taxon>
    </lineage>
</organism>
<protein>
    <recommendedName>
        <fullName evidence="3">TraB determinant protein</fullName>
    </recommendedName>
</protein>
<keyword evidence="2" id="KW-1185">Reference proteome</keyword>